<accession>A0AAN9M2M2</accession>
<proteinExistence type="predicted"/>
<gene>
    <name evidence="2" type="ORF">VNO80_21185</name>
</gene>
<feature type="transmembrane region" description="Helical" evidence="1">
    <location>
        <begin position="30"/>
        <end position="47"/>
    </location>
</feature>
<sequence>MDVNLDRILIPVILCIVGISVHNSRSLTSFQMFFVINIIIFAILLGTRNPSLAEVDKVSTLLPLSFFEVEEEAHGGFLENAVHDEVDECDDAYFECVGNIKDESVENVEEIVLQVQEESDDNLKTRIESFITMVYKGWIEERHWDIYGKDR</sequence>
<evidence type="ECO:0000256" key="1">
    <source>
        <dbReference type="SAM" id="Phobius"/>
    </source>
</evidence>
<name>A0AAN9M2M2_PHACN</name>
<keyword evidence="1" id="KW-0812">Transmembrane</keyword>
<organism evidence="2 3">
    <name type="scientific">Phaseolus coccineus</name>
    <name type="common">Scarlet runner bean</name>
    <name type="synonym">Phaseolus multiflorus</name>
    <dbReference type="NCBI Taxonomy" id="3886"/>
    <lineage>
        <taxon>Eukaryota</taxon>
        <taxon>Viridiplantae</taxon>
        <taxon>Streptophyta</taxon>
        <taxon>Embryophyta</taxon>
        <taxon>Tracheophyta</taxon>
        <taxon>Spermatophyta</taxon>
        <taxon>Magnoliopsida</taxon>
        <taxon>eudicotyledons</taxon>
        <taxon>Gunneridae</taxon>
        <taxon>Pentapetalae</taxon>
        <taxon>rosids</taxon>
        <taxon>fabids</taxon>
        <taxon>Fabales</taxon>
        <taxon>Fabaceae</taxon>
        <taxon>Papilionoideae</taxon>
        <taxon>50 kb inversion clade</taxon>
        <taxon>NPAAA clade</taxon>
        <taxon>indigoferoid/millettioid clade</taxon>
        <taxon>Phaseoleae</taxon>
        <taxon>Phaseolus</taxon>
    </lineage>
</organism>
<evidence type="ECO:0000313" key="3">
    <source>
        <dbReference type="Proteomes" id="UP001374584"/>
    </source>
</evidence>
<dbReference type="EMBL" id="JAYMYR010000008">
    <property type="protein sequence ID" value="KAK7346662.1"/>
    <property type="molecule type" value="Genomic_DNA"/>
</dbReference>
<reference evidence="2 3" key="1">
    <citation type="submission" date="2024-01" db="EMBL/GenBank/DDBJ databases">
        <title>The genomes of 5 underutilized Papilionoideae crops provide insights into root nodulation and disease resistanc.</title>
        <authorList>
            <person name="Jiang F."/>
        </authorList>
    </citation>
    <scope>NUCLEOTIDE SEQUENCE [LARGE SCALE GENOMIC DNA]</scope>
    <source>
        <strain evidence="2">JINMINGXINNONG_FW02</strain>
        <tissue evidence="2">Leaves</tissue>
    </source>
</reference>
<keyword evidence="3" id="KW-1185">Reference proteome</keyword>
<keyword evidence="1" id="KW-0472">Membrane</keyword>
<dbReference type="Proteomes" id="UP001374584">
    <property type="component" value="Unassembled WGS sequence"/>
</dbReference>
<dbReference type="AlphaFoldDB" id="A0AAN9M2M2"/>
<feature type="transmembrane region" description="Helical" evidence="1">
    <location>
        <begin position="7"/>
        <end position="24"/>
    </location>
</feature>
<comment type="caution">
    <text evidence="2">The sequence shown here is derived from an EMBL/GenBank/DDBJ whole genome shotgun (WGS) entry which is preliminary data.</text>
</comment>
<protein>
    <recommendedName>
        <fullName evidence="4">DUF4408 domain-containing protein</fullName>
    </recommendedName>
</protein>
<evidence type="ECO:0000313" key="2">
    <source>
        <dbReference type="EMBL" id="KAK7346662.1"/>
    </source>
</evidence>
<evidence type="ECO:0008006" key="4">
    <source>
        <dbReference type="Google" id="ProtNLM"/>
    </source>
</evidence>
<keyword evidence="1" id="KW-1133">Transmembrane helix</keyword>